<dbReference type="GO" id="GO:0008270">
    <property type="term" value="F:zinc ion binding"/>
    <property type="evidence" value="ECO:0007669"/>
    <property type="project" value="InterPro"/>
</dbReference>
<dbReference type="GO" id="GO:0003676">
    <property type="term" value="F:nucleic acid binding"/>
    <property type="evidence" value="ECO:0007669"/>
    <property type="project" value="InterPro"/>
</dbReference>
<dbReference type="CDD" id="cd00085">
    <property type="entry name" value="HNHc"/>
    <property type="match status" value="1"/>
</dbReference>
<dbReference type="AlphaFoldDB" id="A0A4P7LJZ0"/>
<reference evidence="2 3" key="1">
    <citation type="submission" date="2019-03" db="EMBL/GenBank/DDBJ databases">
        <title>Efficiently degradation of phenoxyalkanoic acid herbicides by Cupriavidus oxalaticus strain X32.</title>
        <authorList>
            <person name="Sheng X."/>
        </authorList>
    </citation>
    <scope>NUCLEOTIDE SEQUENCE [LARGE SCALE GENOMIC DNA]</scope>
    <source>
        <strain evidence="2 3">X32</strain>
        <plasmid evidence="2 3">unnamed4</plasmid>
    </source>
</reference>
<dbReference type="EMBL" id="CP038639">
    <property type="protein sequence ID" value="QBY56466.1"/>
    <property type="molecule type" value="Genomic_DNA"/>
</dbReference>
<dbReference type="OrthoDB" id="9802640at2"/>
<geneLocation type="plasmid" evidence="2">
    <name>unnamed4</name>
</geneLocation>
<sequence>MTSGPRIHFRAVHVNTAWRRVQNHRSLENALTGPRDGAPGLFAGRTRIDHEKHGRALFVIVWQEGQEIGHILKPGPTDLAAPFKVTVPIAMIHQLEANSGASLQTFEAFFTSDENRSEQAFEGAASLRQHMSRERSRKLVAAKKAAVLQATGRLACEACSFDFKEAYGDMAADMCEVHHVEALCTRASATITTLDELAILCANCHRVIHATKPMWPVSRLAERLRRSKGQPPRSRPSE</sequence>
<dbReference type="GO" id="GO:0004519">
    <property type="term" value="F:endonuclease activity"/>
    <property type="evidence" value="ECO:0007669"/>
    <property type="project" value="InterPro"/>
</dbReference>
<proteinExistence type="predicted"/>
<dbReference type="InterPro" id="IPR002711">
    <property type="entry name" value="HNH"/>
</dbReference>
<gene>
    <name evidence="2" type="ORF">E0W60_36405</name>
</gene>
<organism evidence="2 3">
    <name type="scientific">Cupriavidus oxalaticus</name>
    <dbReference type="NCBI Taxonomy" id="96344"/>
    <lineage>
        <taxon>Bacteria</taxon>
        <taxon>Pseudomonadati</taxon>
        <taxon>Pseudomonadota</taxon>
        <taxon>Betaproteobacteria</taxon>
        <taxon>Burkholderiales</taxon>
        <taxon>Burkholderiaceae</taxon>
        <taxon>Cupriavidus</taxon>
    </lineage>
</organism>
<dbReference type="Pfam" id="PF01844">
    <property type="entry name" value="HNH"/>
    <property type="match status" value="1"/>
</dbReference>
<keyword evidence="2" id="KW-0614">Plasmid</keyword>
<evidence type="ECO:0000313" key="2">
    <source>
        <dbReference type="EMBL" id="QBY56466.1"/>
    </source>
</evidence>
<dbReference type="InterPro" id="IPR003615">
    <property type="entry name" value="HNH_nuc"/>
</dbReference>
<dbReference type="KEGG" id="cox:E0W60_36405"/>
<evidence type="ECO:0000313" key="3">
    <source>
        <dbReference type="Proteomes" id="UP000295294"/>
    </source>
</evidence>
<accession>A0A4P7LJZ0</accession>
<dbReference type="Proteomes" id="UP000295294">
    <property type="component" value="Plasmid unnamed4"/>
</dbReference>
<name>A0A4P7LJZ0_9BURK</name>
<evidence type="ECO:0000259" key="1">
    <source>
        <dbReference type="Pfam" id="PF01844"/>
    </source>
</evidence>
<feature type="domain" description="HNH" evidence="1">
    <location>
        <begin position="156"/>
        <end position="210"/>
    </location>
</feature>
<protein>
    <recommendedName>
        <fullName evidence="1">HNH domain-containing protein</fullName>
    </recommendedName>
</protein>